<proteinExistence type="predicted"/>
<dbReference type="RefSeq" id="WP_006406297.1">
    <property type="nucleotide sequence ID" value="NZ_CADETI010000005.1"/>
</dbReference>
<dbReference type="EMBL" id="JAHPMX010000001">
    <property type="protein sequence ID" value="MBU9355062.1"/>
    <property type="molecule type" value="Genomic_DNA"/>
</dbReference>
<sequence>MKKFWIFLVLCVIASVFYFGLRAGPDSPNKNTENSAMGHQTKSASVDSFNSVAVERRPSEDEAPKKYQFPNVHVSKDFGNDEELRGSFPGSDRLVMDEFYKNFRQNAIAFNSREQYEWLMKSGYPMPEEVVTGYKMSIDELGKLVEQGNVKASYFYLMREVYSKDSGEILDKMNKSGDGSEWSRRIVAAQNAVMASGSAFTGYILAAKAGRDGGSPEGVYAGYALAAVMGDSRALNVVAEAPRLDIRAFVSILASNIDMLRISNPNVFTGRPSEFPDRYSTGVSYSN</sequence>
<dbReference type="Proteomes" id="UP001196915">
    <property type="component" value="Unassembled WGS sequence"/>
</dbReference>
<reference evidence="2 3" key="1">
    <citation type="submission" date="2016-04" db="EMBL/GenBank/DDBJ databases">
        <authorList>
            <person name="Peeters C."/>
        </authorList>
    </citation>
    <scope>NUCLEOTIDE SEQUENCE [LARGE SCALE GENOMIC DNA]</scope>
    <source>
        <strain evidence="2">LMG 29311</strain>
    </source>
</reference>
<protein>
    <submittedName>
        <fullName evidence="2">Uncharacterized protein</fullName>
    </submittedName>
</protein>
<evidence type="ECO:0000313" key="3">
    <source>
        <dbReference type="Proteomes" id="UP000196218"/>
    </source>
</evidence>
<gene>
    <name evidence="1" type="ORF">KTE52_01775</name>
    <name evidence="2" type="ORF">UA18_02741</name>
</gene>
<dbReference type="EMBL" id="FKJW01000003">
    <property type="protein sequence ID" value="SAK21539.1"/>
    <property type="molecule type" value="Genomic_DNA"/>
</dbReference>
<dbReference type="Proteomes" id="UP000196218">
    <property type="component" value="Unassembled WGS sequence"/>
</dbReference>
<dbReference type="AlphaFoldDB" id="A0A1W1A2Q0"/>
<accession>A0A1W1A2Q0</accession>
<comment type="caution">
    <text evidence="2">The sequence shown here is derived from an EMBL/GenBank/DDBJ whole genome shotgun (WGS) entry which is preliminary data.</text>
</comment>
<name>A0A1W1A2Q0_9BURK</name>
<organism evidence="2 3">
    <name type="scientific">Burkholderia multivorans</name>
    <dbReference type="NCBI Taxonomy" id="87883"/>
    <lineage>
        <taxon>Bacteria</taxon>
        <taxon>Pseudomonadati</taxon>
        <taxon>Pseudomonadota</taxon>
        <taxon>Betaproteobacteria</taxon>
        <taxon>Burkholderiales</taxon>
        <taxon>Burkholderiaceae</taxon>
        <taxon>Burkholderia</taxon>
        <taxon>Burkholderia cepacia complex</taxon>
    </lineage>
</organism>
<evidence type="ECO:0000313" key="1">
    <source>
        <dbReference type="EMBL" id="MBU9355062.1"/>
    </source>
</evidence>
<evidence type="ECO:0000313" key="2">
    <source>
        <dbReference type="EMBL" id="SAK21539.1"/>
    </source>
</evidence>
<reference evidence="1" key="2">
    <citation type="submission" date="2021-06" db="EMBL/GenBank/DDBJ databases">
        <title>A collection of bacterial strains from the Burkholderia cepacia Research Laboratory and Repository.</title>
        <authorList>
            <person name="Lipuma J."/>
            <person name="Spilker T."/>
        </authorList>
    </citation>
    <scope>NUCLEOTIDE SEQUENCE</scope>
    <source>
        <strain evidence="1">AU37435</strain>
    </source>
</reference>